<accession>A0A9P6FKK8</accession>
<dbReference type="AlphaFoldDB" id="A0A9P6FKK8"/>
<name>A0A9P6FKK8_9FUNG</name>
<evidence type="ECO:0000256" key="1">
    <source>
        <dbReference type="SAM" id="MobiDB-lite"/>
    </source>
</evidence>
<dbReference type="Proteomes" id="UP000780801">
    <property type="component" value="Unassembled WGS sequence"/>
</dbReference>
<dbReference type="EMBL" id="JAABOA010006690">
    <property type="protein sequence ID" value="KAF9555869.1"/>
    <property type="molecule type" value="Genomic_DNA"/>
</dbReference>
<evidence type="ECO:0000313" key="3">
    <source>
        <dbReference type="Proteomes" id="UP000780801"/>
    </source>
</evidence>
<evidence type="ECO:0000313" key="2">
    <source>
        <dbReference type="EMBL" id="KAF9555869.1"/>
    </source>
</evidence>
<feature type="compositionally biased region" description="Basic and acidic residues" evidence="1">
    <location>
        <begin position="24"/>
        <end position="48"/>
    </location>
</feature>
<organism evidence="2 3">
    <name type="scientific">Lunasporangiospora selenospora</name>
    <dbReference type="NCBI Taxonomy" id="979761"/>
    <lineage>
        <taxon>Eukaryota</taxon>
        <taxon>Fungi</taxon>
        <taxon>Fungi incertae sedis</taxon>
        <taxon>Mucoromycota</taxon>
        <taxon>Mortierellomycotina</taxon>
        <taxon>Mortierellomycetes</taxon>
        <taxon>Mortierellales</taxon>
        <taxon>Mortierellaceae</taxon>
        <taxon>Lunasporangiospora</taxon>
    </lineage>
</organism>
<proteinExistence type="predicted"/>
<feature type="region of interest" description="Disordered" evidence="1">
    <location>
        <begin position="1"/>
        <end position="165"/>
    </location>
</feature>
<protein>
    <submittedName>
        <fullName evidence="2">Uncharacterized protein</fullName>
    </submittedName>
</protein>
<sequence>MSPGPFRPDLESTGHTLSEDSATDGDHSAVTRSPSDTDHHHSIGHELTADIPEDEGEAVATCITKAKRTYPMQRPLNTENQYEISGRLDSTCPDNACPDNDSSGNDSSGKDGDSVSSIDTRQDQPTQADDCESVEEANDLYKGVAAEDIVDGEVSHSKGRPISRR</sequence>
<keyword evidence="3" id="KW-1185">Reference proteome</keyword>
<feature type="compositionally biased region" description="Acidic residues" evidence="1">
    <location>
        <begin position="129"/>
        <end position="138"/>
    </location>
</feature>
<feature type="non-terminal residue" evidence="2">
    <location>
        <position position="165"/>
    </location>
</feature>
<gene>
    <name evidence="2" type="ORF">BGW38_009218</name>
</gene>
<reference evidence="2" key="1">
    <citation type="journal article" date="2020" name="Fungal Divers.">
        <title>Resolving the Mortierellaceae phylogeny through synthesis of multi-gene phylogenetics and phylogenomics.</title>
        <authorList>
            <person name="Vandepol N."/>
            <person name="Liber J."/>
            <person name="Desiro A."/>
            <person name="Na H."/>
            <person name="Kennedy M."/>
            <person name="Barry K."/>
            <person name="Grigoriev I.V."/>
            <person name="Miller A.N."/>
            <person name="O'Donnell K."/>
            <person name="Stajich J.E."/>
            <person name="Bonito G."/>
        </authorList>
    </citation>
    <scope>NUCLEOTIDE SEQUENCE</scope>
    <source>
        <strain evidence="2">KOD1015</strain>
    </source>
</reference>
<comment type="caution">
    <text evidence="2">The sequence shown here is derived from an EMBL/GenBank/DDBJ whole genome shotgun (WGS) entry which is preliminary data.</text>
</comment>